<sequence>MASAKGKRQKLDPRPNLISRRSASKESKLPTESSAANTVAEESSPIEKLLQKLKEENDSLKKELSSLKNILTTKNTKDTKVLQQAKRIEENSKSFSSYNRFDVLRDLNVNEPSTSHADQNRKPNEGDHPHDVWIRNPPVKITSDSEELRTQDRPTHTEGCPRADSDRKVNMPPINIIDSNTKTIINLIKAALKLDNFKIKKISEGKQLLYTNNVSDFNKIKKLLKKNNYKFYSFTPRSEKNKIIVLKCLHGEYTPEEILNELKKFESNDVKFLKVSRLQTAKSKAQAKSLAIFIVHLTADSNLNSLKNIKHLDHQVIHWTNLIKKETVQCMRCQRLGHTAINCNLDYRCVKCMDKHNPGDCKLTGNITIKSDQLFCALCNKIGHPASYKGCPRRLELISKFQAKKKESTLRKEVAKNLIDKFVNPAVPFSEIVRPSNTMLKNNASSLRVPNAATNAK</sequence>
<feature type="compositionally biased region" description="Polar residues" evidence="1">
    <location>
        <begin position="30"/>
        <end position="41"/>
    </location>
</feature>
<proteinExistence type="predicted"/>
<dbReference type="EMBL" id="JAIFRP010000963">
    <property type="protein sequence ID" value="KAK2577885.1"/>
    <property type="molecule type" value="Genomic_DNA"/>
</dbReference>
<evidence type="ECO:0000256" key="1">
    <source>
        <dbReference type="SAM" id="MobiDB-lite"/>
    </source>
</evidence>
<keyword evidence="3" id="KW-1185">Reference proteome</keyword>
<evidence type="ECO:0008006" key="4">
    <source>
        <dbReference type="Google" id="ProtNLM"/>
    </source>
</evidence>
<comment type="caution">
    <text evidence="2">The sequence shown here is derived from an EMBL/GenBank/DDBJ whole genome shotgun (WGS) entry which is preliminary data.</text>
</comment>
<evidence type="ECO:0000313" key="2">
    <source>
        <dbReference type="EMBL" id="KAK2577885.1"/>
    </source>
</evidence>
<feature type="compositionally biased region" description="Basic and acidic residues" evidence="1">
    <location>
        <begin position="146"/>
        <end position="168"/>
    </location>
</feature>
<dbReference type="AlphaFoldDB" id="A0AAD9REC0"/>
<evidence type="ECO:0000313" key="3">
    <source>
        <dbReference type="Proteomes" id="UP001258017"/>
    </source>
</evidence>
<dbReference type="Proteomes" id="UP001258017">
    <property type="component" value="Unassembled WGS sequence"/>
</dbReference>
<feature type="region of interest" description="Disordered" evidence="1">
    <location>
        <begin position="111"/>
        <end position="168"/>
    </location>
</feature>
<feature type="region of interest" description="Disordered" evidence="1">
    <location>
        <begin position="1"/>
        <end position="45"/>
    </location>
</feature>
<reference evidence="2" key="2">
    <citation type="journal article" date="2023" name="Commun. Biol.">
        <title>Intrasexual cuticular hydrocarbon dimorphism in a wasp sheds light on hydrocarbon biosynthesis genes in Hymenoptera.</title>
        <authorList>
            <person name="Moris V.C."/>
            <person name="Podsiadlowski L."/>
            <person name="Martin S."/>
            <person name="Oeyen J.P."/>
            <person name="Donath A."/>
            <person name="Petersen M."/>
            <person name="Wilbrandt J."/>
            <person name="Misof B."/>
            <person name="Liedtke D."/>
            <person name="Thamm M."/>
            <person name="Scheiner R."/>
            <person name="Schmitt T."/>
            <person name="Niehuis O."/>
        </authorList>
    </citation>
    <scope>NUCLEOTIDE SEQUENCE</scope>
    <source>
        <strain evidence="2">GBR_01_08_01A</strain>
    </source>
</reference>
<name>A0AAD9REC0_9HYME</name>
<gene>
    <name evidence="2" type="ORF">KPH14_011500</name>
</gene>
<reference evidence="2" key="1">
    <citation type="submission" date="2021-08" db="EMBL/GenBank/DDBJ databases">
        <authorList>
            <person name="Misof B."/>
            <person name="Oliver O."/>
            <person name="Podsiadlowski L."/>
            <person name="Donath A."/>
            <person name="Peters R."/>
            <person name="Mayer C."/>
            <person name="Rust J."/>
            <person name="Gunkel S."/>
            <person name="Lesny P."/>
            <person name="Martin S."/>
            <person name="Oeyen J.P."/>
            <person name="Petersen M."/>
            <person name="Panagiotis P."/>
            <person name="Wilbrandt J."/>
            <person name="Tanja T."/>
        </authorList>
    </citation>
    <scope>NUCLEOTIDE SEQUENCE</scope>
    <source>
        <strain evidence="2">GBR_01_08_01A</strain>
        <tissue evidence="2">Thorax + abdomen</tissue>
    </source>
</reference>
<accession>A0AAD9REC0</accession>
<organism evidence="2 3">
    <name type="scientific">Odynerus spinipes</name>
    <dbReference type="NCBI Taxonomy" id="1348599"/>
    <lineage>
        <taxon>Eukaryota</taxon>
        <taxon>Metazoa</taxon>
        <taxon>Ecdysozoa</taxon>
        <taxon>Arthropoda</taxon>
        <taxon>Hexapoda</taxon>
        <taxon>Insecta</taxon>
        <taxon>Pterygota</taxon>
        <taxon>Neoptera</taxon>
        <taxon>Endopterygota</taxon>
        <taxon>Hymenoptera</taxon>
        <taxon>Apocrita</taxon>
        <taxon>Aculeata</taxon>
        <taxon>Vespoidea</taxon>
        <taxon>Vespidae</taxon>
        <taxon>Eumeninae</taxon>
        <taxon>Odynerus</taxon>
    </lineage>
</organism>
<protein>
    <recommendedName>
        <fullName evidence="4">Nucleic-acid-binding protein from transposon X-element</fullName>
    </recommendedName>
</protein>
<feature type="compositionally biased region" description="Basic and acidic residues" evidence="1">
    <location>
        <begin position="118"/>
        <end position="133"/>
    </location>
</feature>